<dbReference type="InterPro" id="IPR015919">
    <property type="entry name" value="Cadherin-like_sf"/>
</dbReference>
<feature type="domain" description="Cadherin" evidence="10">
    <location>
        <begin position="942"/>
        <end position="1039"/>
    </location>
</feature>
<comment type="caution">
    <text evidence="11">The sequence shown here is derived from an EMBL/GenBank/DDBJ whole genome shotgun (WGS) entry which is preliminary data.</text>
</comment>
<dbReference type="GO" id="GO:0016477">
    <property type="term" value="P:cell migration"/>
    <property type="evidence" value="ECO:0007669"/>
    <property type="project" value="TreeGrafter"/>
</dbReference>
<keyword evidence="6" id="KW-1133">Transmembrane helix</keyword>
<keyword evidence="5" id="KW-0130">Cell adhesion</keyword>
<dbReference type="PANTHER" id="PTHR24027:SF438">
    <property type="entry name" value="CADHERIN 23"/>
    <property type="match status" value="1"/>
</dbReference>
<keyword evidence="12" id="KW-1185">Reference proteome</keyword>
<gene>
    <name evidence="11" type="ORF">FSP39_021996</name>
</gene>
<evidence type="ECO:0000256" key="1">
    <source>
        <dbReference type="ARBA" id="ARBA00004167"/>
    </source>
</evidence>
<dbReference type="Proteomes" id="UP001186944">
    <property type="component" value="Unassembled WGS sequence"/>
</dbReference>
<dbReference type="Pfam" id="PF00028">
    <property type="entry name" value="Cadherin"/>
    <property type="match status" value="10"/>
</dbReference>
<dbReference type="PROSITE" id="PS00232">
    <property type="entry name" value="CADHERIN_1"/>
    <property type="match status" value="5"/>
</dbReference>
<dbReference type="CDD" id="cd11304">
    <property type="entry name" value="Cadherin_repeat"/>
    <property type="match status" value="11"/>
</dbReference>
<protein>
    <recommendedName>
        <fullName evidence="10">Cadherin domain-containing protein</fullName>
    </recommendedName>
</protein>
<dbReference type="FunFam" id="2.60.40.60:FF:000020">
    <property type="entry name" value="Dachsous cadherin-related 1b"/>
    <property type="match status" value="1"/>
</dbReference>
<dbReference type="FunFam" id="2.60.40.60:FF:000002">
    <property type="entry name" value="Protocadherin alpha 2"/>
    <property type="match status" value="1"/>
</dbReference>
<reference evidence="11" key="1">
    <citation type="submission" date="2019-08" db="EMBL/GenBank/DDBJ databases">
        <title>The improved chromosome-level genome for the pearl oyster Pinctada fucata martensii using PacBio sequencing and Hi-C.</title>
        <authorList>
            <person name="Zheng Z."/>
        </authorList>
    </citation>
    <scope>NUCLEOTIDE SEQUENCE</scope>
    <source>
        <strain evidence="11">ZZ-2019</strain>
        <tissue evidence="11">Adductor muscle</tissue>
    </source>
</reference>
<accession>A0AA88YVY5</accession>
<evidence type="ECO:0000256" key="6">
    <source>
        <dbReference type="ARBA" id="ARBA00022989"/>
    </source>
</evidence>
<dbReference type="EMBL" id="VSWD01000001">
    <property type="protein sequence ID" value="KAK3109056.1"/>
    <property type="molecule type" value="Genomic_DNA"/>
</dbReference>
<feature type="domain" description="Cadherin" evidence="10">
    <location>
        <begin position="1248"/>
        <end position="1352"/>
    </location>
</feature>
<feature type="domain" description="Cadherin" evidence="10">
    <location>
        <begin position="26"/>
        <end position="122"/>
    </location>
</feature>
<evidence type="ECO:0000256" key="7">
    <source>
        <dbReference type="ARBA" id="ARBA00023136"/>
    </source>
</evidence>
<dbReference type="GO" id="GO:0045296">
    <property type="term" value="F:cadherin binding"/>
    <property type="evidence" value="ECO:0007669"/>
    <property type="project" value="TreeGrafter"/>
</dbReference>
<evidence type="ECO:0000256" key="4">
    <source>
        <dbReference type="ARBA" id="ARBA00022837"/>
    </source>
</evidence>
<proteinExistence type="predicted"/>
<evidence type="ECO:0000259" key="10">
    <source>
        <dbReference type="PROSITE" id="PS50268"/>
    </source>
</evidence>
<keyword evidence="2" id="KW-0812">Transmembrane</keyword>
<feature type="domain" description="Cadherin" evidence="10">
    <location>
        <begin position="630"/>
        <end position="734"/>
    </location>
</feature>
<evidence type="ECO:0000256" key="2">
    <source>
        <dbReference type="ARBA" id="ARBA00022692"/>
    </source>
</evidence>
<evidence type="ECO:0000256" key="3">
    <source>
        <dbReference type="ARBA" id="ARBA00022737"/>
    </source>
</evidence>
<keyword evidence="7" id="KW-0472">Membrane</keyword>
<evidence type="ECO:0000313" key="12">
    <source>
        <dbReference type="Proteomes" id="UP001186944"/>
    </source>
</evidence>
<evidence type="ECO:0000256" key="5">
    <source>
        <dbReference type="ARBA" id="ARBA00022889"/>
    </source>
</evidence>
<dbReference type="PANTHER" id="PTHR24027">
    <property type="entry name" value="CADHERIN-23"/>
    <property type="match status" value="1"/>
</dbReference>
<dbReference type="InterPro" id="IPR002126">
    <property type="entry name" value="Cadherin-like_dom"/>
</dbReference>
<evidence type="ECO:0000313" key="11">
    <source>
        <dbReference type="EMBL" id="KAK3109056.1"/>
    </source>
</evidence>
<evidence type="ECO:0000256" key="9">
    <source>
        <dbReference type="PROSITE-ProRule" id="PRU00043"/>
    </source>
</evidence>
<dbReference type="InterPro" id="IPR039808">
    <property type="entry name" value="Cadherin"/>
</dbReference>
<keyword evidence="3" id="KW-0677">Repeat</keyword>
<dbReference type="GO" id="GO:0007156">
    <property type="term" value="P:homophilic cell adhesion via plasma membrane adhesion molecules"/>
    <property type="evidence" value="ECO:0007669"/>
    <property type="project" value="InterPro"/>
</dbReference>
<feature type="domain" description="Cadherin" evidence="10">
    <location>
        <begin position="223"/>
        <end position="361"/>
    </location>
</feature>
<feature type="domain" description="Cadherin" evidence="10">
    <location>
        <begin position="1041"/>
        <end position="1149"/>
    </location>
</feature>
<feature type="domain" description="Cadherin" evidence="10">
    <location>
        <begin position="460"/>
        <end position="628"/>
    </location>
</feature>
<feature type="domain" description="Cadherin" evidence="10">
    <location>
        <begin position="1146"/>
        <end position="1248"/>
    </location>
</feature>
<organism evidence="11 12">
    <name type="scientific">Pinctada imbricata</name>
    <name type="common">Atlantic pearl-oyster</name>
    <name type="synonym">Pinctada martensii</name>
    <dbReference type="NCBI Taxonomy" id="66713"/>
    <lineage>
        <taxon>Eukaryota</taxon>
        <taxon>Metazoa</taxon>
        <taxon>Spiralia</taxon>
        <taxon>Lophotrochozoa</taxon>
        <taxon>Mollusca</taxon>
        <taxon>Bivalvia</taxon>
        <taxon>Autobranchia</taxon>
        <taxon>Pteriomorphia</taxon>
        <taxon>Pterioida</taxon>
        <taxon>Pterioidea</taxon>
        <taxon>Pteriidae</taxon>
        <taxon>Pinctada</taxon>
    </lineage>
</organism>
<feature type="domain" description="Cadherin" evidence="10">
    <location>
        <begin position="137"/>
        <end position="221"/>
    </location>
</feature>
<dbReference type="GO" id="GO:0016342">
    <property type="term" value="C:catenin complex"/>
    <property type="evidence" value="ECO:0007669"/>
    <property type="project" value="TreeGrafter"/>
</dbReference>
<dbReference type="PRINTS" id="PR00205">
    <property type="entry name" value="CADHERIN"/>
</dbReference>
<name>A0AA88YVY5_PINIB</name>
<dbReference type="PROSITE" id="PS50268">
    <property type="entry name" value="CADHERIN_2"/>
    <property type="match status" value="12"/>
</dbReference>
<keyword evidence="4 9" id="KW-0106">Calcium</keyword>
<dbReference type="SMART" id="SM00112">
    <property type="entry name" value="CA"/>
    <property type="match status" value="13"/>
</dbReference>
<dbReference type="GO" id="GO:0005509">
    <property type="term" value="F:calcium ion binding"/>
    <property type="evidence" value="ECO:0007669"/>
    <property type="project" value="UniProtKB-UniRule"/>
</dbReference>
<feature type="domain" description="Cadherin" evidence="10">
    <location>
        <begin position="362"/>
        <end position="460"/>
    </location>
</feature>
<sequence>MCHNAFIIFQRHIVVYGADPVFTTPSGGTATTSVDEDVATGTSVFSVTATDADVGDVLTYSVTGSAVSHFTIDGQIIKTSNTFDYESTTSYDVLVTCSDGVNTVTATVTVNINDVNEFTPVFNPSVIAATLAENTGSDSDGSTSSCSLSIQSGDTSSNFQISGGGSDVVTSSTAIDYESLSSQNYIIALVIIGTDGASSEKTGTATVYVTVTNQNEGTPSITGTTPDPVSVSEDASVGTSVCTVGATDTDDGVYGTITFAIDSEYKQVNLNKISQVSEDASVGRYYVCIDGTITGDGGNTGTAFSIDASSGVIYTAASLDRETLSSYNLVVSASDGASPALSATSTVAISINDVNDNAPSCSPDVTAVDVSETTSSGSMVHTFACTDADGDSLSYSIASGNSGGEFSMTAAGVLSLSSALDYDGGTTSYQLLIDVDDSSTTSTTTININVVAENEDTPAFASNPTVSINENEAVGTSVTTYTAADTDASPHDVTQYAITSVTNTGSSKFSIDQSSGLISLAQTLDYETTTSYEITVQATDGGGSTEHAVIASFGCTDADASASLTYTLSLTPSDGAFSASSSLSVASSLNYETTTSYTGTVTVSDGTNSVTISLSITITNVNEHTPSISGTNPSPISIAEDTAVSTSVCTVLASDSDSGTDGDLTYSITSGNSGSEFTIDSASGIIYTAKTLDYESTTSYTLTVQATDGGTTPLSATADITVTVTDVNDNAPTCTPYVYNANVPENSATGTTVATMTCSDGDSNTLTYGITSGNSDGKFALGSTAATANEVTLNAAVDYDSGTTSYTLVVNVDDGTYTATTTVNINVDNVNEATPSFASNPTVSLAENTAVGSTVTTYTATDSDASPDDIVSYSINSVTNSGISLFSIDASTAVIQLANSLDYETTTVYEITVFATDGGSLQGSGTVTVSVTDINDNTPTCTTYAWTLDVNENTAASTSVISDFGCSDSDAGTSLTYTLSMTPSGAFSVSGTSLIVSGTLDYETTSSYSGTVTVSDGTMSTTICVTVSIGNLNDNTPSITGTTPSTISLAEDTAVATSVCTMVATDADSGTFGELTYSIISGNSGSEFLIDSRSGQISTTASLDYETTTSYSLTVQADDGGSPARSDTYVVSISVTDVNDNQPTCSPVVYNVDVSETTATGTTITTMTCTDGDSNTLSYAINSGNSAGKFALGSTVATANEITLNAAVDYESGTLSYSLLINVDDSTYTATVTVNMNIVAVNEDTPAFSTNPTVTIAEDSSVGTVLTTYAATDTDSSPHDITSYNIQSATNSGASFFSIDSTTGAISLSQPLDYETTTSYELTIVATDGGSLEGTGTVTVSVTDVNDNTPQCSPSAYALTVAEDAATSYVIATLTCTDGDGNSMAYTMSQNPGSKFDVSSSGDVSVNGSTCFFSNR</sequence>
<dbReference type="InterPro" id="IPR020894">
    <property type="entry name" value="Cadherin_CS"/>
</dbReference>
<evidence type="ECO:0000256" key="8">
    <source>
        <dbReference type="ARBA" id="ARBA00023180"/>
    </source>
</evidence>
<dbReference type="Gene3D" id="2.60.40.60">
    <property type="entry name" value="Cadherins"/>
    <property type="match status" value="14"/>
</dbReference>
<feature type="domain" description="Cadherin" evidence="10">
    <location>
        <begin position="735"/>
        <end position="837"/>
    </location>
</feature>
<feature type="domain" description="Cadherin" evidence="10">
    <location>
        <begin position="837"/>
        <end position="941"/>
    </location>
</feature>
<dbReference type="SUPFAM" id="SSF49313">
    <property type="entry name" value="Cadherin-like"/>
    <property type="match status" value="14"/>
</dbReference>
<dbReference type="GO" id="GO:0008013">
    <property type="term" value="F:beta-catenin binding"/>
    <property type="evidence" value="ECO:0007669"/>
    <property type="project" value="TreeGrafter"/>
</dbReference>
<comment type="subcellular location">
    <subcellularLocation>
        <location evidence="1">Membrane</location>
        <topology evidence="1">Single-pass membrane protein</topology>
    </subcellularLocation>
</comment>
<keyword evidence="8" id="KW-0325">Glycoprotein</keyword>
<dbReference type="FunFam" id="2.60.40.60:FF:000181">
    <property type="entry name" value="Predicted protein"/>
    <property type="match status" value="2"/>
</dbReference>